<dbReference type="GeneID" id="38136823"/>
<dbReference type="InterPro" id="IPR036389">
    <property type="entry name" value="RNase_III_sf"/>
</dbReference>
<name>A0A3F3PHQ5_9EURO</name>
<gene>
    <name evidence="2" type="ORF">BDQ94DRAFT_155478</name>
</gene>
<dbReference type="GO" id="GO:0006396">
    <property type="term" value="P:RNA processing"/>
    <property type="evidence" value="ECO:0007669"/>
    <property type="project" value="InterPro"/>
</dbReference>
<dbReference type="SMART" id="SM00535">
    <property type="entry name" value="RIBOc"/>
    <property type="match status" value="1"/>
</dbReference>
<dbReference type="SUPFAM" id="SSF69065">
    <property type="entry name" value="RNase III domain-like"/>
    <property type="match status" value="1"/>
</dbReference>
<evidence type="ECO:0000313" key="2">
    <source>
        <dbReference type="EMBL" id="RDH26485.1"/>
    </source>
</evidence>
<dbReference type="GO" id="GO:0004525">
    <property type="term" value="F:ribonuclease III activity"/>
    <property type="evidence" value="ECO:0007669"/>
    <property type="project" value="InterPro"/>
</dbReference>
<proteinExistence type="predicted"/>
<organism evidence="2 3">
    <name type="scientific">Aspergillus welwitschiae</name>
    <dbReference type="NCBI Taxonomy" id="1341132"/>
    <lineage>
        <taxon>Eukaryota</taxon>
        <taxon>Fungi</taxon>
        <taxon>Dikarya</taxon>
        <taxon>Ascomycota</taxon>
        <taxon>Pezizomycotina</taxon>
        <taxon>Eurotiomycetes</taxon>
        <taxon>Eurotiomycetidae</taxon>
        <taxon>Eurotiales</taxon>
        <taxon>Aspergillaceae</taxon>
        <taxon>Aspergillus</taxon>
        <taxon>Aspergillus subgen. Circumdati</taxon>
    </lineage>
</organism>
<dbReference type="Gene3D" id="1.10.1520.10">
    <property type="entry name" value="Ribonuclease III domain"/>
    <property type="match status" value="1"/>
</dbReference>
<dbReference type="Proteomes" id="UP000253729">
    <property type="component" value="Unassembled WGS sequence"/>
</dbReference>
<reference evidence="2 3" key="1">
    <citation type="submission" date="2018-07" db="EMBL/GenBank/DDBJ databases">
        <title>The genomes of Aspergillus section Nigri reveals drivers in fungal speciation.</title>
        <authorList>
            <consortium name="DOE Joint Genome Institute"/>
            <person name="Vesth T.C."/>
            <person name="Nybo J."/>
            <person name="Theobald S."/>
            <person name="Brandl J."/>
            <person name="Frisvad J.C."/>
            <person name="Nielsen K.F."/>
            <person name="Lyhne E.K."/>
            <person name="Kogle M.E."/>
            <person name="Kuo A."/>
            <person name="Riley R."/>
            <person name="Clum A."/>
            <person name="Nolan M."/>
            <person name="Lipzen A."/>
            <person name="Salamov A."/>
            <person name="Henrissat B."/>
            <person name="Wiebenga A."/>
            <person name="De vries R.P."/>
            <person name="Grigoriev I.V."/>
            <person name="Mortensen U.H."/>
            <person name="Andersen M.R."/>
            <person name="Baker S.E."/>
        </authorList>
    </citation>
    <scope>NUCLEOTIDE SEQUENCE [LARGE SCALE GENOMIC DNA]</scope>
    <source>
        <strain evidence="2 3">CBS 139.54b</strain>
    </source>
</reference>
<dbReference type="EMBL" id="KZ852142">
    <property type="protein sequence ID" value="RDH26485.1"/>
    <property type="molecule type" value="Genomic_DNA"/>
</dbReference>
<dbReference type="STRING" id="1341132.A0A3F3PHQ5"/>
<accession>A0A3F3PHQ5</accession>
<dbReference type="AlphaFoldDB" id="A0A3F3PHQ5"/>
<dbReference type="CDD" id="cd00593">
    <property type="entry name" value="RIBOc"/>
    <property type="match status" value="1"/>
</dbReference>
<evidence type="ECO:0000259" key="1">
    <source>
        <dbReference type="PROSITE" id="PS50142"/>
    </source>
</evidence>
<protein>
    <submittedName>
        <fullName evidence="2">Ribonuclease III</fullName>
    </submittedName>
</protein>
<feature type="domain" description="RNase III" evidence="1">
    <location>
        <begin position="9"/>
        <end position="127"/>
    </location>
</feature>
<dbReference type="PROSITE" id="PS50142">
    <property type="entry name" value="RNASE_3_2"/>
    <property type="match status" value="1"/>
</dbReference>
<evidence type="ECO:0000313" key="3">
    <source>
        <dbReference type="Proteomes" id="UP000253729"/>
    </source>
</evidence>
<sequence length="147" mass="16037">MASVRSKLIDSIQDHLGVSFENSTLIHEAFMAADAVGRDGNKDLALIGDSALQLFLQSQGRARHASREQINQIVSRIASNTSLAQRGFELGLDRYICKYPSQGNFVSDKLMATTVEAIVGAVFLETSWDRAALQRIVDALGLAWPDS</sequence>
<dbReference type="InterPro" id="IPR000999">
    <property type="entry name" value="RNase_III_dom"/>
</dbReference>
<dbReference type="RefSeq" id="XP_026619507.1">
    <property type="nucleotide sequence ID" value="XM_026768467.1"/>
</dbReference>
<dbReference type="Pfam" id="PF00636">
    <property type="entry name" value="Ribonuclease_3"/>
    <property type="match status" value="1"/>
</dbReference>
<keyword evidence="3" id="KW-1185">Reference proteome</keyword>